<feature type="signal peptide" evidence="2">
    <location>
        <begin position="1"/>
        <end position="19"/>
    </location>
</feature>
<dbReference type="Proteomes" id="UP001431217">
    <property type="component" value="Unassembled WGS sequence"/>
</dbReference>
<feature type="region of interest" description="Disordered" evidence="1">
    <location>
        <begin position="25"/>
        <end position="95"/>
    </location>
</feature>
<sequence length="95" mass="9634">MVRLCLALLLICACAAVSARDVRMQTPNGETGTCPEPETSVAAAPKTAPASTPARGAKPASKPASAANTTQGGGGEAAVRSQGPRWHSFLPGMFR</sequence>
<evidence type="ECO:0000256" key="1">
    <source>
        <dbReference type="SAM" id="MobiDB-lite"/>
    </source>
</evidence>
<feature type="compositionally biased region" description="Low complexity" evidence="1">
    <location>
        <begin position="39"/>
        <end position="67"/>
    </location>
</feature>
<dbReference type="RefSeq" id="WP_249473283.1">
    <property type="nucleotide sequence ID" value="NZ_JAMBEP010000001.1"/>
</dbReference>
<protein>
    <recommendedName>
        <fullName evidence="5">Secreted protein</fullName>
    </recommendedName>
</protein>
<gene>
    <name evidence="3" type="ORF">M2650_08685</name>
</gene>
<organism evidence="3 4">
    <name type="scientific">Luteimonas galliterrae</name>
    <dbReference type="NCBI Taxonomy" id="2940486"/>
    <lineage>
        <taxon>Bacteria</taxon>
        <taxon>Pseudomonadati</taxon>
        <taxon>Pseudomonadota</taxon>
        <taxon>Gammaproteobacteria</taxon>
        <taxon>Lysobacterales</taxon>
        <taxon>Lysobacteraceae</taxon>
        <taxon>Luteimonas</taxon>
    </lineage>
</organism>
<name>A0ABT0MJ49_9GAMM</name>
<feature type="chain" id="PRO_5046153008" description="Secreted protein" evidence="2">
    <location>
        <begin position="20"/>
        <end position="95"/>
    </location>
</feature>
<accession>A0ABT0MJ49</accession>
<evidence type="ECO:0000313" key="4">
    <source>
        <dbReference type="Proteomes" id="UP001431217"/>
    </source>
</evidence>
<dbReference type="EMBL" id="JAMBEP010000001">
    <property type="protein sequence ID" value="MCL1634703.1"/>
    <property type="molecule type" value="Genomic_DNA"/>
</dbReference>
<evidence type="ECO:0000313" key="3">
    <source>
        <dbReference type="EMBL" id="MCL1634703.1"/>
    </source>
</evidence>
<keyword evidence="2" id="KW-0732">Signal</keyword>
<keyword evidence="4" id="KW-1185">Reference proteome</keyword>
<proteinExistence type="predicted"/>
<reference evidence="3 4" key="1">
    <citation type="submission" date="2022-05" db="EMBL/GenBank/DDBJ databases">
        <title>Luteimonas sp. SX5, whole genome shotgun sequencing project.</title>
        <authorList>
            <person name="Zhao G."/>
            <person name="Shen L."/>
        </authorList>
    </citation>
    <scope>NUCLEOTIDE SEQUENCE [LARGE SCALE GENOMIC DNA]</scope>
    <source>
        <strain evidence="3 4">SX5</strain>
    </source>
</reference>
<comment type="caution">
    <text evidence="3">The sequence shown here is derived from an EMBL/GenBank/DDBJ whole genome shotgun (WGS) entry which is preliminary data.</text>
</comment>
<evidence type="ECO:0008006" key="5">
    <source>
        <dbReference type="Google" id="ProtNLM"/>
    </source>
</evidence>
<evidence type="ECO:0000256" key="2">
    <source>
        <dbReference type="SAM" id="SignalP"/>
    </source>
</evidence>